<evidence type="ECO:0000256" key="2">
    <source>
        <dbReference type="ARBA" id="ARBA00022829"/>
    </source>
</evidence>
<dbReference type="Proteomes" id="UP000195967">
    <property type="component" value="Unassembled WGS sequence"/>
</dbReference>
<dbReference type="GO" id="GO:0003677">
    <property type="term" value="F:DNA binding"/>
    <property type="evidence" value="ECO:0007669"/>
    <property type="project" value="UniProtKB-KW"/>
</dbReference>
<dbReference type="CDD" id="cd16393">
    <property type="entry name" value="SPO0J_N"/>
    <property type="match status" value="1"/>
</dbReference>
<dbReference type="InterPro" id="IPR050336">
    <property type="entry name" value="Chromosome_partition/occlusion"/>
</dbReference>
<dbReference type="FunFam" id="1.10.10.2830:FF:000001">
    <property type="entry name" value="Chromosome partitioning protein ParB"/>
    <property type="match status" value="1"/>
</dbReference>
<dbReference type="Pfam" id="PF02195">
    <property type="entry name" value="ParB_N"/>
    <property type="match status" value="1"/>
</dbReference>
<dbReference type="SUPFAM" id="SSF110849">
    <property type="entry name" value="ParB/Sulfiredoxin"/>
    <property type="match status" value="1"/>
</dbReference>
<evidence type="ECO:0000313" key="5">
    <source>
        <dbReference type="EMBL" id="ALF47154.1"/>
    </source>
</evidence>
<dbReference type="Gene3D" id="1.10.10.2830">
    <property type="match status" value="1"/>
</dbReference>
<dbReference type="SMART" id="SM00470">
    <property type="entry name" value="ParB"/>
    <property type="match status" value="1"/>
</dbReference>
<comment type="similarity">
    <text evidence="1">Belongs to the ParB family.</text>
</comment>
<dbReference type="Pfam" id="PF17762">
    <property type="entry name" value="HTH_ParB"/>
    <property type="match status" value="1"/>
</dbReference>
<reference evidence="6 8" key="3">
    <citation type="submission" date="2017-04" db="EMBL/GenBank/DDBJ databases">
        <title>Complete genome of Campylobacter concisus ATCC 33237T and draft genomes for an additional eight well characterized C. concisus strains.</title>
        <authorList>
            <person name="Cornelius A.J."/>
            <person name="Miller W.G."/>
            <person name="Lastovica A.J."/>
            <person name="On S.L."/>
            <person name="French N.P."/>
            <person name="Vandenberg O."/>
            <person name="Biggs P.J."/>
        </authorList>
    </citation>
    <scope>NUCLEOTIDE SEQUENCE [LARGE SCALE GENOMIC DNA]</scope>
    <source>
        <strain evidence="6 8">Lasto28.99</strain>
    </source>
</reference>
<protein>
    <submittedName>
        <fullName evidence="5 6">Chromosome partitioning protein</fullName>
    </submittedName>
</protein>
<sequence>MAKKGGLGRGLSAILEDVEQAYSKEIANLNDSEIVEEINIDEILPNPYQPRTHFDEEALRELSASIKRHGLIQPIIVIKKDDGYMLIAGERRYRATKMLGASKIKAIIADIKSQNLRELALIENIQRENLNPIELAKSYKELINEYKITQDGLANIIHKSRTQITNTMRLLLLSDYTQKLLQEDKLTQGHAKVIVGLSAEEEKMVVDTIIGQKLSVRDTEILVKKIKNKEEIKDKKLKISEEMSKKLSNLQEIFKNLKIKAKVKSSNLVLEFNNISQIEEFISRLK</sequence>
<dbReference type="NCBIfam" id="TIGR00180">
    <property type="entry name" value="parB_part"/>
    <property type="match status" value="1"/>
</dbReference>
<gene>
    <name evidence="5" type="primary">parB</name>
    <name evidence="6" type="ORF">B9N62_04930</name>
    <name evidence="5" type="ORF">CCON33237_0449</name>
</gene>
<accession>A0A0M4STJ8</accession>
<evidence type="ECO:0000256" key="3">
    <source>
        <dbReference type="ARBA" id="ARBA00023125"/>
    </source>
</evidence>
<dbReference type="InterPro" id="IPR004437">
    <property type="entry name" value="ParB/RepB/Spo0J"/>
</dbReference>
<feature type="domain" description="ParB-like N-terminal" evidence="4">
    <location>
        <begin position="36"/>
        <end position="125"/>
    </location>
</feature>
<dbReference type="EMBL" id="NDYO01000006">
    <property type="protein sequence ID" value="OUT11341.1"/>
    <property type="molecule type" value="Genomic_DNA"/>
</dbReference>
<dbReference type="GeneID" id="28662119"/>
<name>A0A0M4STJ8_9BACT</name>
<reference evidence="7" key="1">
    <citation type="submission" date="2015-08" db="EMBL/GenBank/DDBJ databases">
        <title>Comparative genomics of the Campylobacter concisus group.</title>
        <authorList>
            <person name="Miller W.G."/>
            <person name="Yee E."/>
            <person name="Chapman M.H."/>
            <person name="Huynh S."/>
            <person name="Bono J.L."/>
            <person name="On S.L.W."/>
            <person name="St Leger J."/>
            <person name="Foster G."/>
            <person name="Parker C.T."/>
        </authorList>
    </citation>
    <scope>NUCLEOTIDE SEQUENCE [LARGE SCALE GENOMIC DNA]</scope>
    <source>
        <strain evidence="7">ATCC 33237</strain>
    </source>
</reference>
<dbReference type="PATRIC" id="fig|199.248.peg.476"/>
<keyword evidence="2" id="KW-0159">Chromosome partition</keyword>
<evidence type="ECO:0000313" key="6">
    <source>
        <dbReference type="EMBL" id="OUT11341.1"/>
    </source>
</evidence>
<dbReference type="InterPro" id="IPR003115">
    <property type="entry name" value="ParB_N"/>
</dbReference>
<dbReference type="FunFam" id="3.90.1530.30:FF:000001">
    <property type="entry name" value="Chromosome partitioning protein ParB"/>
    <property type="match status" value="1"/>
</dbReference>
<evidence type="ECO:0000313" key="8">
    <source>
        <dbReference type="Proteomes" id="UP000195967"/>
    </source>
</evidence>
<evidence type="ECO:0000313" key="7">
    <source>
        <dbReference type="Proteomes" id="UP000066049"/>
    </source>
</evidence>
<reference evidence="5" key="2">
    <citation type="submission" date="2016-07" db="EMBL/GenBank/DDBJ databases">
        <title>Comparative genomics of the Campylobacter concisus group.</title>
        <authorList>
            <person name="Miller W.G."/>
            <person name="Yee E."/>
            <person name="Chapman M.H."/>
            <person name="Huynh S."/>
            <person name="Bono J.L."/>
            <person name="On S.L.W."/>
            <person name="StLeger J."/>
            <person name="Foster G."/>
            <person name="Parker C.T."/>
        </authorList>
    </citation>
    <scope>NUCLEOTIDE SEQUENCE</scope>
    <source>
        <strain evidence="5">ATCC 33237</strain>
    </source>
</reference>
<keyword evidence="3" id="KW-0238">DNA-binding</keyword>
<evidence type="ECO:0000259" key="4">
    <source>
        <dbReference type="SMART" id="SM00470"/>
    </source>
</evidence>
<dbReference type="EMBL" id="CP012541">
    <property type="protein sequence ID" value="ALF47154.1"/>
    <property type="molecule type" value="Genomic_DNA"/>
</dbReference>
<dbReference type="KEGG" id="ccoc:CCON33237_0449"/>
<organism evidence="5 7">
    <name type="scientific">Campylobacter concisus</name>
    <dbReference type="NCBI Taxonomy" id="199"/>
    <lineage>
        <taxon>Bacteria</taxon>
        <taxon>Pseudomonadati</taxon>
        <taxon>Campylobacterota</taxon>
        <taxon>Epsilonproteobacteria</taxon>
        <taxon>Campylobacterales</taxon>
        <taxon>Campylobacteraceae</taxon>
        <taxon>Campylobacter</taxon>
    </lineage>
</organism>
<dbReference type="PANTHER" id="PTHR33375:SF1">
    <property type="entry name" value="CHROMOSOME-PARTITIONING PROTEIN PARB-RELATED"/>
    <property type="match status" value="1"/>
</dbReference>
<dbReference type="RefSeq" id="WP_054196217.1">
    <property type="nucleotide sequence ID" value="NZ_CABMKQ010000002.1"/>
</dbReference>
<evidence type="ECO:0000256" key="1">
    <source>
        <dbReference type="ARBA" id="ARBA00006295"/>
    </source>
</evidence>
<dbReference type="AlphaFoldDB" id="A0A0M4STJ8"/>
<dbReference type="Proteomes" id="UP000066049">
    <property type="component" value="Chromosome"/>
</dbReference>
<dbReference type="GO" id="GO:0005694">
    <property type="term" value="C:chromosome"/>
    <property type="evidence" value="ECO:0007669"/>
    <property type="project" value="TreeGrafter"/>
</dbReference>
<dbReference type="PANTHER" id="PTHR33375">
    <property type="entry name" value="CHROMOSOME-PARTITIONING PROTEIN PARB-RELATED"/>
    <property type="match status" value="1"/>
</dbReference>
<dbReference type="GO" id="GO:0007059">
    <property type="term" value="P:chromosome segregation"/>
    <property type="evidence" value="ECO:0007669"/>
    <property type="project" value="UniProtKB-KW"/>
</dbReference>
<dbReference type="GO" id="GO:0045881">
    <property type="term" value="P:positive regulation of sporulation resulting in formation of a cellular spore"/>
    <property type="evidence" value="ECO:0007669"/>
    <property type="project" value="TreeGrafter"/>
</dbReference>
<dbReference type="Gene3D" id="3.90.1530.30">
    <property type="match status" value="1"/>
</dbReference>
<dbReference type="InterPro" id="IPR036086">
    <property type="entry name" value="ParB/Sulfiredoxin_sf"/>
</dbReference>
<dbReference type="InterPro" id="IPR041468">
    <property type="entry name" value="HTH_ParB/Spo0J"/>
</dbReference>
<proteinExistence type="inferred from homology"/>